<dbReference type="AlphaFoldDB" id="A0ABC8SX82"/>
<proteinExistence type="predicted"/>
<reference evidence="1 2" key="1">
    <citation type="submission" date="2024-02" db="EMBL/GenBank/DDBJ databases">
        <authorList>
            <person name="Vignale AGUSTIN F."/>
            <person name="Sosa J E."/>
            <person name="Modenutti C."/>
        </authorList>
    </citation>
    <scope>NUCLEOTIDE SEQUENCE [LARGE SCALE GENOMIC DNA]</scope>
</reference>
<gene>
    <name evidence="1" type="ORF">ILEXP_LOCUS30333</name>
</gene>
<comment type="caution">
    <text evidence="1">The sequence shown here is derived from an EMBL/GenBank/DDBJ whole genome shotgun (WGS) entry which is preliminary data.</text>
</comment>
<keyword evidence="2" id="KW-1185">Reference proteome</keyword>
<evidence type="ECO:0000313" key="1">
    <source>
        <dbReference type="EMBL" id="CAK9161530.1"/>
    </source>
</evidence>
<dbReference type="Proteomes" id="UP001642360">
    <property type="component" value="Unassembled WGS sequence"/>
</dbReference>
<evidence type="ECO:0000313" key="2">
    <source>
        <dbReference type="Proteomes" id="UP001642360"/>
    </source>
</evidence>
<protein>
    <submittedName>
        <fullName evidence="1">Uncharacterized protein</fullName>
    </submittedName>
</protein>
<dbReference type="EMBL" id="CAUOFW020003691">
    <property type="protein sequence ID" value="CAK9161530.1"/>
    <property type="molecule type" value="Genomic_DNA"/>
</dbReference>
<organism evidence="1 2">
    <name type="scientific">Ilex paraguariensis</name>
    <name type="common">yerba mate</name>
    <dbReference type="NCBI Taxonomy" id="185542"/>
    <lineage>
        <taxon>Eukaryota</taxon>
        <taxon>Viridiplantae</taxon>
        <taxon>Streptophyta</taxon>
        <taxon>Embryophyta</taxon>
        <taxon>Tracheophyta</taxon>
        <taxon>Spermatophyta</taxon>
        <taxon>Magnoliopsida</taxon>
        <taxon>eudicotyledons</taxon>
        <taxon>Gunneridae</taxon>
        <taxon>Pentapetalae</taxon>
        <taxon>asterids</taxon>
        <taxon>campanulids</taxon>
        <taxon>Aquifoliales</taxon>
        <taxon>Aquifoliaceae</taxon>
        <taxon>Ilex</taxon>
    </lineage>
</organism>
<name>A0ABC8SX82_9AQUA</name>
<sequence>MVVPAWIACSALLESYSSPSPTTPSPFESNSSPYTMSNQSYGYVGPTFGYLTSRQGIVLSVFSTTASMASLVFPTPPLTLGPWSSSLTLAIKKTLATTIFKSSIKSHRLNPSRDLPQKPLISNLSLIVFSKLFTRPNWADLVGVT</sequence>
<accession>A0ABC8SX82</accession>